<dbReference type="SUPFAM" id="SSF51735">
    <property type="entry name" value="NAD(P)-binding Rossmann-fold domains"/>
    <property type="match status" value="1"/>
</dbReference>
<dbReference type="Gene3D" id="3.40.50.10860">
    <property type="entry name" value="Leucine Dehydrogenase, chain A, domain 1"/>
    <property type="match status" value="1"/>
</dbReference>
<feature type="domain" description="Tetrahydrofolate dehydrogenase/cyclohydrolase catalytic" evidence="8">
    <location>
        <begin position="6"/>
        <end position="121"/>
    </location>
</feature>
<dbReference type="AlphaFoldDB" id="A0A382F5X9"/>
<dbReference type="HAMAP" id="MF_01576">
    <property type="entry name" value="THF_DHG_CYH"/>
    <property type="match status" value="1"/>
</dbReference>
<gene>
    <name evidence="10" type="ORF">METZ01_LOCUS211272</name>
</gene>
<keyword evidence="7" id="KW-0511">Multifunctional enzyme</keyword>
<dbReference type="Gene3D" id="3.40.50.720">
    <property type="entry name" value="NAD(P)-binding Rossmann-like Domain"/>
    <property type="match status" value="1"/>
</dbReference>
<protein>
    <submittedName>
        <fullName evidence="10">Uncharacterized protein</fullName>
    </submittedName>
</protein>
<dbReference type="PRINTS" id="PR00085">
    <property type="entry name" value="THFDHDRGNASE"/>
</dbReference>
<dbReference type="GO" id="GO:0005829">
    <property type="term" value="C:cytosol"/>
    <property type="evidence" value="ECO:0007669"/>
    <property type="project" value="TreeGrafter"/>
</dbReference>
<evidence type="ECO:0000256" key="5">
    <source>
        <dbReference type="ARBA" id="ARBA00022857"/>
    </source>
</evidence>
<dbReference type="PROSITE" id="PS00766">
    <property type="entry name" value="THF_DHG_CYH_1"/>
    <property type="match status" value="1"/>
</dbReference>
<dbReference type="InterPro" id="IPR036291">
    <property type="entry name" value="NAD(P)-bd_dom_sf"/>
</dbReference>
<evidence type="ECO:0000313" key="10">
    <source>
        <dbReference type="EMBL" id="SVB58418.1"/>
    </source>
</evidence>
<evidence type="ECO:0000256" key="3">
    <source>
        <dbReference type="ARBA" id="ARBA00022563"/>
    </source>
</evidence>
<dbReference type="CDD" id="cd01080">
    <property type="entry name" value="NAD_bind_m-THF_DH_Cyclohyd"/>
    <property type="match status" value="1"/>
</dbReference>
<dbReference type="PANTHER" id="PTHR48099">
    <property type="entry name" value="C-1-TETRAHYDROFOLATE SYNTHASE, CYTOPLASMIC-RELATED"/>
    <property type="match status" value="1"/>
</dbReference>
<dbReference type="Pfam" id="PF02882">
    <property type="entry name" value="THF_DHG_CYH_C"/>
    <property type="match status" value="1"/>
</dbReference>
<dbReference type="InterPro" id="IPR020631">
    <property type="entry name" value="THF_DH/CycHdrlase_NAD-bd_dom"/>
</dbReference>
<comment type="subunit">
    <text evidence="2">Homodimer.</text>
</comment>
<dbReference type="SUPFAM" id="SSF53223">
    <property type="entry name" value="Aminoacid dehydrogenase-like, N-terminal domain"/>
    <property type="match status" value="1"/>
</dbReference>
<feature type="non-terminal residue" evidence="10">
    <location>
        <position position="1"/>
    </location>
</feature>
<accession>A0A382F5X9</accession>
<evidence type="ECO:0000256" key="6">
    <source>
        <dbReference type="ARBA" id="ARBA00023002"/>
    </source>
</evidence>
<feature type="domain" description="Tetrahydrofolate dehydrogenase/cyclohydrolase NAD(P)-binding" evidence="9">
    <location>
        <begin position="140"/>
        <end position="292"/>
    </location>
</feature>
<dbReference type="NCBIfam" id="NF010783">
    <property type="entry name" value="PRK14186.1"/>
    <property type="match status" value="1"/>
</dbReference>
<keyword evidence="3" id="KW-0554">One-carbon metabolism</keyword>
<dbReference type="Pfam" id="PF00763">
    <property type="entry name" value="THF_DHG_CYH"/>
    <property type="match status" value="1"/>
</dbReference>
<keyword evidence="6" id="KW-0560">Oxidoreductase</keyword>
<evidence type="ECO:0000256" key="4">
    <source>
        <dbReference type="ARBA" id="ARBA00022801"/>
    </source>
</evidence>
<name>A0A382F5X9_9ZZZZ</name>
<evidence type="ECO:0000256" key="1">
    <source>
        <dbReference type="ARBA" id="ARBA00004777"/>
    </source>
</evidence>
<dbReference type="GO" id="GO:0004477">
    <property type="term" value="F:methenyltetrahydrofolate cyclohydrolase activity"/>
    <property type="evidence" value="ECO:0007669"/>
    <property type="project" value="TreeGrafter"/>
</dbReference>
<sequence>VSARILDGNEMAQQARAELTKDVADLKAAHEVVPGLAVVMVGDHPASMSYVRGKRTAAADVGIHSQESKFSADLPQDELIAEIERLNADPAVHGILVQLPLPGDLDEEAVLNAVDPDKDADGLHPVNMGRLMRGQEGFLPCTPHGVQQILIRSGVDVAGKHVVIVGRSSLVGRPLANMLTMKADGANATVTICHTGTSDLAYHTRQADILVVVTGFRNTVTADMVKEGAVVIDVGVNRVEDASRKRGYRLVGDVDFEGVKEVASAITPVPGGVGPWTITMLLYNTVLAAKRSNQID</sequence>
<dbReference type="InterPro" id="IPR046346">
    <property type="entry name" value="Aminoacid_DH-like_N_sf"/>
</dbReference>
<organism evidence="10">
    <name type="scientific">marine metagenome</name>
    <dbReference type="NCBI Taxonomy" id="408172"/>
    <lineage>
        <taxon>unclassified sequences</taxon>
        <taxon>metagenomes</taxon>
        <taxon>ecological metagenomes</taxon>
    </lineage>
</organism>
<evidence type="ECO:0000259" key="8">
    <source>
        <dbReference type="Pfam" id="PF00763"/>
    </source>
</evidence>
<dbReference type="GO" id="GO:0035999">
    <property type="term" value="P:tetrahydrofolate interconversion"/>
    <property type="evidence" value="ECO:0007669"/>
    <property type="project" value="TreeGrafter"/>
</dbReference>
<dbReference type="PANTHER" id="PTHR48099:SF5">
    <property type="entry name" value="C-1-TETRAHYDROFOLATE SYNTHASE, CYTOPLASMIC"/>
    <property type="match status" value="1"/>
</dbReference>
<keyword evidence="4" id="KW-0378">Hydrolase</keyword>
<reference evidence="10" key="1">
    <citation type="submission" date="2018-05" db="EMBL/GenBank/DDBJ databases">
        <authorList>
            <person name="Lanie J.A."/>
            <person name="Ng W.-L."/>
            <person name="Kazmierczak K.M."/>
            <person name="Andrzejewski T.M."/>
            <person name="Davidsen T.M."/>
            <person name="Wayne K.J."/>
            <person name="Tettelin H."/>
            <person name="Glass J.I."/>
            <person name="Rusch D."/>
            <person name="Podicherti R."/>
            <person name="Tsui H.-C.T."/>
            <person name="Winkler M.E."/>
        </authorList>
    </citation>
    <scope>NUCLEOTIDE SEQUENCE</scope>
</reference>
<dbReference type="GO" id="GO:0004488">
    <property type="term" value="F:methylenetetrahydrofolate dehydrogenase (NADP+) activity"/>
    <property type="evidence" value="ECO:0007669"/>
    <property type="project" value="InterPro"/>
</dbReference>
<evidence type="ECO:0000256" key="2">
    <source>
        <dbReference type="ARBA" id="ARBA00011738"/>
    </source>
</evidence>
<dbReference type="FunFam" id="3.40.50.10860:FF:000005">
    <property type="entry name" value="C-1-tetrahydrofolate synthase, cytoplasmic, putative"/>
    <property type="match status" value="1"/>
</dbReference>
<dbReference type="InterPro" id="IPR020630">
    <property type="entry name" value="THF_DH/CycHdrlase_cat_dom"/>
</dbReference>
<dbReference type="InterPro" id="IPR020867">
    <property type="entry name" value="THF_DH/CycHdrlase_CS"/>
</dbReference>
<evidence type="ECO:0000259" key="9">
    <source>
        <dbReference type="Pfam" id="PF02882"/>
    </source>
</evidence>
<dbReference type="InterPro" id="IPR000672">
    <property type="entry name" value="THF_DH/CycHdrlase"/>
</dbReference>
<proteinExistence type="inferred from homology"/>
<dbReference type="EMBL" id="UINC01048186">
    <property type="protein sequence ID" value="SVB58418.1"/>
    <property type="molecule type" value="Genomic_DNA"/>
</dbReference>
<comment type="pathway">
    <text evidence="1">One-carbon metabolism; tetrahydrofolate interconversion.</text>
</comment>
<evidence type="ECO:0000256" key="7">
    <source>
        <dbReference type="ARBA" id="ARBA00023268"/>
    </source>
</evidence>
<dbReference type="FunFam" id="3.40.50.720:FF:000189">
    <property type="entry name" value="Bifunctional protein FolD"/>
    <property type="match status" value="1"/>
</dbReference>
<keyword evidence="5" id="KW-0521">NADP</keyword>